<organism evidence="2">
    <name type="scientific">marine sediment metagenome</name>
    <dbReference type="NCBI Taxonomy" id="412755"/>
    <lineage>
        <taxon>unclassified sequences</taxon>
        <taxon>metagenomes</taxon>
        <taxon>ecological metagenomes</taxon>
    </lineage>
</organism>
<dbReference type="InterPro" id="IPR043502">
    <property type="entry name" value="DNA/RNA_pol_sf"/>
</dbReference>
<dbReference type="AlphaFoldDB" id="A0A0F9A4N1"/>
<dbReference type="PANTHER" id="PTHR10133">
    <property type="entry name" value="DNA POLYMERASE I"/>
    <property type="match status" value="1"/>
</dbReference>
<dbReference type="InterPro" id="IPR001098">
    <property type="entry name" value="DNA-dir_DNA_pol_A_palm_dom"/>
</dbReference>
<dbReference type="SMART" id="SM00482">
    <property type="entry name" value="POLAc"/>
    <property type="match status" value="1"/>
</dbReference>
<dbReference type="InterPro" id="IPR002298">
    <property type="entry name" value="DNA_polymerase_A"/>
</dbReference>
<accession>A0A0F9A4N1</accession>
<gene>
    <name evidence="2" type="ORF">LCGC14_2892770</name>
</gene>
<name>A0A0F9A4N1_9ZZZZ</name>
<dbReference type="EMBL" id="LAZR01056744">
    <property type="protein sequence ID" value="KKK73544.1"/>
    <property type="molecule type" value="Genomic_DNA"/>
</dbReference>
<proteinExistence type="predicted"/>
<feature type="domain" description="DNA-directed DNA polymerase family A palm" evidence="1">
    <location>
        <begin position="147"/>
        <end position="364"/>
    </location>
</feature>
<dbReference type="Gene3D" id="3.30.70.370">
    <property type="match status" value="1"/>
</dbReference>
<dbReference type="GO" id="GO:0006261">
    <property type="term" value="P:DNA-templated DNA replication"/>
    <property type="evidence" value="ECO:0007669"/>
    <property type="project" value="InterPro"/>
</dbReference>
<evidence type="ECO:0000259" key="1">
    <source>
        <dbReference type="SMART" id="SM00482"/>
    </source>
</evidence>
<dbReference type="Gene3D" id="1.10.150.20">
    <property type="entry name" value="5' to 3' exonuclease, C-terminal subdomain"/>
    <property type="match status" value="1"/>
</dbReference>
<reference evidence="2" key="1">
    <citation type="journal article" date="2015" name="Nature">
        <title>Complex archaea that bridge the gap between prokaryotes and eukaryotes.</title>
        <authorList>
            <person name="Spang A."/>
            <person name="Saw J.H."/>
            <person name="Jorgensen S.L."/>
            <person name="Zaremba-Niedzwiedzka K."/>
            <person name="Martijn J."/>
            <person name="Lind A.E."/>
            <person name="van Eijk R."/>
            <person name="Schleper C."/>
            <person name="Guy L."/>
            <person name="Ettema T.J."/>
        </authorList>
    </citation>
    <scope>NUCLEOTIDE SEQUENCE</scope>
</reference>
<dbReference type="PANTHER" id="PTHR10133:SF62">
    <property type="entry name" value="DNA POLYMERASE THETA"/>
    <property type="match status" value="1"/>
</dbReference>
<dbReference type="GO" id="GO:0003887">
    <property type="term" value="F:DNA-directed DNA polymerase activity"/>
    <property type="evidence" value="ECO:0007669"/>
    <property type="project" value="InterPro"/>
</dbReference>
<feature type="non-terminal residue" evidence="2">
    <location>
        <position position="1"/>
    </location>
</feature>
<evidence type="ECO:0000313" key="2">
    <source>
        <dbReference type="EMBL" id="KKK73544.1"/>
    </source>
</evidence>
<dbReference type="SUPFAM" id="SSF56672">
    <property type="entry name" value="DNA/RNA polymerases"/>
    <property type="match status" value="1"/>
</dbReference>
<dbReference type="Pfam" id="PF00476">
    <property type="entry name" value="DNA_pol_A"/>
    <property type="match status" value="1"/>
</dbReference>
<dbReference type="GO" id="GO:0003677">
    <property type="term" value="F:DNA binding"/>
    <property type="evidence" value="ECO:0007669"/>
    <property type="project" value="InterPro"/>
</dbReference>
<sequence>MILTMRKECKVWAAEMEEIAGHSLVGPKGSVSAQRLADYLYKTCLLKPQYHDGKITTNVEALQRIVKGNVPSTADTREQRKSCVEYAQAVVERVLRIRDQSKQCSLLATGLENNRMRCTYVVGGTESFRFSSSGTHTGRGTNLQNIDKRLRHVFIPDPGFTMVQMDQERAESMVVAYVSRDGAYIEAHLKGNTHVTVARLLWPDEEWNGQDVHDRALAAHSLAANKIGRHTMYYLAKRCQHGLNYLLTPHGMARELGLTVKESERVYTAYFEAFPGIKEWHAKVIEELKRTGKILYPGGYSREFFGRLGDRATHREAISSVPQSIVAWTNHIVWARMYKQLDGPDLQVLGHGHDSVLFQVRESKFGRPLRADLGDVKELTHVPWTIHG</sequence>
<feature type="non-terminal residue" evidence="2">
    <location>
        <position position="388"/>
    </location>
</feature>
<dbReference type="GO" id="GO:0006302">
    <property type="term" value="P:double-strand break repair"/>
    <property type="evidence" value="ECO:0007669"/>
    <property type="project" value="TreeGrafter"/>
</dbReference>
<protein>
    <recommendedName>
        <fullName evidence="1">DNA-directed DNA polymerase family A palm domain-containing protein</fullName>
    </recommendedName>
</protein>
<comment type="caution">
    <text evidence="2">The sequence shown here is derived from an EMBL/GenBank/DDBJ whole genome shotgun (WGS) entry which is preliminary data.</text>
</comment>